<dbReference type="InterPro" id="IPR030125">
    <property type="entry name" value="SPIN90/Ldb17"/>
</dbReference>
<keyword evidence="6" id="KW-1185">Reference proteome</keyword>
<dbReference type="Gene3D" id="2.30.30.40">
    <property type="entry name" value="SH3 Domains"/>
    <property type="match status" value="1"/>
</dbReference>
<evidence type="ECO:0000313" key="5">
    <source>
        <dbReference type="EMBL" id="CAH3136359.1"/>
    </source>
</evidence>
<keyword evidence="1 2" id="KW-0728">SH3 domain</keyword>
<evidence type="ECO:0000256" key="1">
    <source>
        <dbReference type="ARBA" id="ARBA00022443"/>
    </source>
</evidence>
<dbReference type="SUPFAM" id="SSF50044">
    <property type="entry name" value="SH3-domain"/>
    <property type="match status" value="1"/>
</dbReference>
<dbReference type="Pfam" id="PF00018">
    <property type="entry name" value="SH3_1"/>
    <property type="match status" value="1"/>
</dbReference>
<proteinExistence type="predicted"/>
<dbReference type="SUPFAM" id="SSF48371">
    <property type="entry name" value="ARM repeat"/>
    <property type="match status" value="1"/>
</dbReference>
<evidence type="ECO:0000313" key="6">
    <source>
        <dbReference type="Proteomes" id="UP001159428"/>
    </source>
</evidence>
<feature type="domain" description="SH3" evidence="4">
    <location>
        <begin position="1"/>
        <end position="57"/>
    </location>
</feature>
<protein>
    <recommendedName>
        <fullName evidence="4">SH3 domain-containing protein</fullName>
    </recommendedName>
</protein>
<dbReference type="SMART" id="SM00326">
    <property type="entry name" value="SH3"/>
    <property type="match status" value="1"/>
</dbReference>
<dbReference type="InterPro" id="IPR018556">
    <property type="entry name" value="SPIN90/Ldb17_LRD"/>
</dbReference>
<dbReference type="GO" id="GO:0071933">
    <property type="term" value="F:Arp2/3 complex binding"/>
    <property type="evidence" value="ECO:0007669"/>
    <property type="project" value="TreeGrafter"/>
</dbReference>
<dbReference type="EMBL" id="CALNXJ010000030">
    <property type="protein sequence ID" value="CAH3136359.1"/>
    <property type="molecule type" value="Genomic_DNA"/>
</dbReference>
<accession>A0AAU9X4T0</accession>
<evidence type="ECO:0000256" key="3">
    <source>
        <dbReference type="SAM" id="MobiDB-lite"/>
    </source>
</evidence>
<evidence type="ECO:0000256" key="2">
    <source>
        <dbReference type="PROSITE-ProRule" id="PRU00192"/>
    </source>
</evidence>
<dbReference type="Pfam" id="PF09431">
    <property type="entry name" value="SPIN90_LRD"/>
    <property type="match status" value="1"/>
</dbReference>
<evidence type="ECO:0000259" key="4">
    <source>
        <dbReference type="PROSITE" id="PS50002"/>
    </source>
</evidence>
<dbReference type="AlphaFoldDB" id="A0AAU9X4T0"/>
<comment type="caution">
    <text evidence="5">The sequence shown here is derived from an EMBL/GenBank/DDBJ whole genome shotgun (WGS) entry which is preliminary data.</text>
</comment>
<gene>
    <name evidence="5" type="ORF">PMEA_00017670</name>
</gene>
<dbReference type="InterPro" id="IPR001452">
    <property type="entry name" value="SH3_domain"/>
</dbReference>
<feature type="region of interest" description="Disordered" evidence="3">
    <location>
        <begin position="108"/>
        <end position="183"/>
    </location>
</feature>
<reference evidence="5 6" key="1">
    <citation type="submission" date="2022-05" db="EMBL/GenBank/DDBJ databases">
        <authorList>
            <consortium name="Genoscope - CEA"/>
            <person name="William W."/>
        </authorList>
    </citation>
    <scope>NUCLEOTIDE SEQUENCE [LARGE SCALE GENOMIC DNA]</scope>
</reference>
<dbReference type="InterPro" id="IPR036028">
    <property type="entry name" value="SH3-like_dom_sf"/>
</dbReference>
<dbReference type="PANTHER" id="PTHR13357:SF1">
    <property type="entry name" value="NCK-INTERACTING PROTEIN WITH SH3 DOMAIN"/>
    <property type="match status" value="1"/>
</dbReference>
<dbReference type="PANTHER" id="PTHR13357">
    <property type="entry name" value="SH3 ADAPTER PROTEIN SPIN90 NCK INTERACTING PROTEIN WITH SH3 DOMAIN"/>
    <property type="match status" value="1"/>
</dbReference>
<sequence>MYRSIYHLTSKDKGVLPIHAGDIFEFIEQHDENWWRMRARDSSVGLVPACYLEPVDNETADPGERQAVLESVDRAIEAIHAQVAASGGFYTHEQRANLRKLLEHRNRINSRDKADLPAQPRRPAPAPPSGKDKNKKKKETTKRRPAPAAPTTSASTWDTAVKDQVPAKARESAPPPAIPERPDLESVTIRPGIAAELLELLRMNTGLSYDKSSVAVHTVLSHIHYSVPSTSNVMAQLIQDLEHQKESRTEDEEALLQSNDGQQLIAILDELTEHKEDSQQRSWAVHDDEGILHKLLENLHSILLDADPAVCRTVFKLDDYDYVNMLVVYFQMEERQSLRQLLVEIFGCLCGLKKEILSQLLCSVLPSELAMEIMKRREGASMQRHCAILMTMIFSTGESVPYTVYDQVNDSFVEFLIDAIETSEHEEEFMEAFTPLILAFNHHFVDVQSNIVMRVLASRSAAKTLSEKIVLLLNREEDPTALFQYTRSSPDAVLKFVTDIFSSSDTSEFFYALDMKVLIEIVLRQMADLSPGAGMRTEYISLLHQILLNSNYSEYKHQASELLTCLKRISKEDGKESEQDRLIAQEILKDSSKYF</sequence>
<dbReference type="InterPro" id="IPR016024">
    <property type="entry name" value="ARM-type_fold"/>
</dbReference>
<dbReference type="Proteomes" id="UP001159428">
    <property type="component" value="Unassembled WGS sequence"/>
</dbReference>
<organism evidence="5 6">
    <name type="scientific">Pocillopora meandrina</name>
    <dbReference type="NCBI Taxonomy" id="46732"/>
    <lineage>
        <taxon>Eukaryota</taxon>
        <taxon>Metazoa</taxon>
        <taxon>Cnidaria</taxon>
        <taxon>Anthozoa</taxon>
        <taxon>Hexacorallia</taxon>
        <taxon>Scleractinia</taxon>
        <taxon>Astrocoeniina</taxon>
        <taxon>Pocilloporidae</taxon>
        <taxon>Pocillopora</taxon>
    </lineage>
</organism>
<name>A0AAU9X4T0_9CNID</name>
<dbReference type="PROSITE" id="PS50002">
    <property type="entry name" value="SH3"/>
    <property type="match status" value="1"/>
</dbReference>
<dbReference type="GO" id="GO:0006897">
    <property type="term" value="P:endocytosis"/>
    <property type="evidence" value="ECO:0007669"/>
    <property type="project" value="TreeGrafter"/>
</dbReference>
<feature type="compositionally biased region" description="Basic residues" evidence="3">
    <location>
        <begin position="133"/>
        <end position="145"/>
    </location>
</feature>